<comment type="caution">
    <text evidence="9">The sequence shown here is derived from an EMBL/GenBank/DDBJ whole genome shotgun (WGS) entry which is preliminary data.</text>
</comment>
<dbReference type="GO" id="GO:0005737">
    <property type="term" value="C:cytoplasm"/>
    <property type="evidence" value="ECO:0007669"/>
    <property type="project" value="UniProtKB-SubCell"/>
</dbReference>
<dbReference type="PANTHER" id="PTHR43692:SF1">
    <property type="entry name" value="UDP-N-ACETYLMURAMOYLALANINE--D-GLUTAMATE LIGASE"/>
    <property type="match status" value="1"/>
</dbReference>
<dbReference type="Pfam" id="PF08245">
    <property type="entry name" value="Mur_ligase_M"/>
    <property type="match status" value="1"/>
</dbReference>
<feature type="domain" description="Mur ligase central" evidence="8">
    <location>
        <begin position="121"/>
        <end position="228"/>
    </location>
</feature>
<dbReference type="NCBIfam" id="TIGR01087">
    <property type="entry name" value="murD"/>
    <property type="match status" value="1"/>
</dbReference>
<dbReference type="GO" id="GO:0008764">
    <property type="term" value="F:UDP-N-acetylmuramoylalanine-D-glutamate ligase activity"/>
    <property type="evidence" value="ECO:0007669"/>
    <property type="project" value="UniProtKB-UniRule"/>
</dbReference>
<reference evidence="9 10" key="1">
    <citation type="submission" date="2019-11" db="EMBL/GenBank/DDBJ databases">
        <title>Gordonia sp. nov., a novel actinobacterium isolated from mangrove soil in Hainan.</title>
        <authorList>
            <person name="Huang X."/>
            <person name="Xie Y."/>
            <person name="Chu X."/>
            <person name="Xiao K."/>
        </authorList>
    </citation>
    <scope>NUCLEOTIDE SEQUENCE [LARGE SCALE GENOMIC DNA]</scope>
    <source>
        <strain evidence="9 10">HNM0687</strain>
    </source>
</reference>
<protein>
    <recommendedName>
        <fullName evidence="7">UDP-N-acetylmuramoylalanine--D-glutamate ligase</fullName>
        <ecNumber evidence="7">6.3.2.9</ecNumber>
    </recommendedName>
    <alternativeName>
        <fullName evidence="7">D-glutamic acid-adding enzyme</fullName>
    </alternativeName>
    <alternativeName>
        <fullName evidence="7">UDP-N-acetylmuramoyl-L-alanyl-D-glutamate synthetase</fullName>
    </alternativeName>
</protein>
<dbReference type="GO" id="GO:0009252">
    <property type="term" value="P:peptidoglycan biosynthetic process"/>
    <property type="evidence" value="ECO:0007669"/>
    <property type="project" value="UniProtKB-UniRule"/>
</dbReference>
<evidence type="ECO:0000313" key="9">
    <source>
        <dbReference type="EMBL" id="MXP21119.1"/>
    </source>
</evidence>
<dbReference type="SUPFAM" id="SSF53244">
    <property type="entry name" value="MurD-like peptide ligases, peptide-binding domain"/>
    <property type="match status" value="2"/>
</dbReference>
<evidence type="ECO:0000256" key="4">
    <source>
        <dbReference type="ARBA" id="ARBA00022598"/>
    </source>
</evidence>
<comment type="catalytic activity">
    <reaction evidence="7">
        <text>UDP-N-acetyl-alpha-D-muramoyl-L-alanine + D-glutamate + ATP = UDP-N-acetyl-alpha-D-muramoyl-L-alanyl-D-glutamate + ADP + phosphate + H(+)</text>
        <dbReference type="Rhea" id="RHEA:16429"/>
        <dbReference type="ChEBI" id="CHEBI:15378"/>
        <dbReference type="ChEBI" id="CHEBI:29986"/>
        <dbReference type="ChEBI" id="CHEBI:30616"/>
        <dbReference type="ChEBI" id="CHEBI:43474"/>
        <dbReference type="ChEBI" id="CHEBI:83898"/>
        <dbReference type="ChEBI" id="CHEBI:83900"/>
        <dbReference type="ChEBI" id="CHEBI:456216"/>
        <dbReference type="EC" id="6.3.2.9"/>
    </reaction>
</comment>
<evidence type="ECO:0000256" key="5">
    <source>
        <dbReference type="ARBA" id="ARBA00022741"/>
    </source>
</evidence>
<dbReference type="EMBL" id="WMBR01000001">
    <property type="protein sequence ID" value="MXP21119.1"/>
    <property type="molecule type" value="Genomic_DNA"/>
</dbReference>
<dbReference type="GO" id="GO:0071555">
    <property type="term" value="P:cell wall organization"/>
    <property type="evidence" value="ECO:0007669"/>
    <property type="project" value="UniProtKB-KW"/>
</dbReference>
<dbReference type="EC" id="6.3.2.9" evidence="7"/>
<dbReference type="UniPathway" id="UPA00219"/>
<dbReference type="Proteomes" id="UP000475545">
    <property type="component" value="Unassembled WGS sequence"/>
</dbReference>
<keyword evidence="6 7" id="KW-0067">ATP-binding</keyword>
<keyword evidence="7" id="KW-0961">Cell wall biogenesis/degradation</keyword>
<accession>A0A6L7GMH4</accession>
<evidence type="ECO:0000256" key="6">
    <source>
        <dbReference type="ARBA" id="ARBA00022840"/>
    </source>
</evidence>
<dbReference type="GO" id="GO:0051301">
    <property type="term" value="P:cell division"/>
    <property type="evidence" value="ECO:0007669"/>
    <property type="project" value="UniProtKB-KW"/>
</dbReference>
<keyword evidence="10" id="KW-1185">Reference proteome</keyword>
<dbReference type="HAMAP" id="MF_00639">
    <property type="entry name" value="MurD"/>
    <property type="match status" value="1"/>
</dbReference>
<feature type="binding site" evidence="7">
    <location>
        <begin position="123"/>
        <end position="129"/>
    </location>
    <ligand>
        <name>ATP</name>
        <dbReference type="ChEBI" id="CHEBI:30616"/>
    </ligand>
</feature>
<keyword evidence="4 7" id="KW-0436">Ligase</keyword>
<organism evidence="9 10">
    <name type="scientific">Gordonia mangrovi</name>
    <dbReference type="NCBI Taxonomy" id="2665643"/>
    <lineage>
        <taxon>Bacteria</taxon>
        <taxon>Bacillati</taxon>
        <taxon>Actinomycetota</taxon>
        <taxon>Actinomycetes</taxon>
        <taxon>Mycobacteriales</taxon>
        <taxon>Gordoniaceae</taxon>
        <taxon>Gordonia</taxon>
    </lineage>
</organism>
<evidence type="ECO:0000256" key="2">
    <source>
        <dbReference type="ARBA" id="ARBA00004752"/>
    </source>
</evidence>
<dbReference type="Gene3D" id="3.40.1190.10">
    <property type="entry name" value="Mur-like, catalytic domain"/>
    <property type="match status" value="1"/>
</dbReference>
<comment type="subcellular location">
    <subcellularLocation>
        <location evidence="1 7">Cytoplasm</location>
    </subcellularLocation>
</comment>
<name>A0A6L7GMH4_9ACTN</name>
<dbReference type="GO" id="GO:0008360">
    <property type="term" value="P:regulation of cell shape"/>
    <property type="evidence" value="ECO:0007669"/>
    <property type="project" value="UniProtKB-KW"/>
</dbReference>
<dbReference type="Pfam" id="PF21799">
    <property type="entry name" value="MurD-like_N"/>
    <property type="match status" value="1"/>
</dbReference>
<dbReference type="GO" id="GO:0005524">
    <property type="term" value="F:ATP binding"/>
    <property type="evidence" value="ECO:0007669"/>
    <property type="project" value="UniProtKB-UniRule"/>
</dbReference>
<dbReference type="SUPFAM" id="SSF51984">
    <property type="entry name" value="MurCD N-terminal domain"/>
    <property type="match status" value="1"/>
</dbReference>
<gene>
    <name evidence="7 9" type="primary">murD</name>
    <name evidence="9" type="ORF">GIY30_07100</name>
</gene>
<dbReference type="InterPro" id="IPR005762">
    <property type="entry name" value="MurD"/>
</dbReference>
<keyword evidence="7" id="KW-0133">Cell shape</keyword>
<evidence type="ECO:0000256" key="3">
    <source>
        <dbReference type="ARBA" id="ARBA00022490"/>
    </source>
</evidence>
<proteinExistence type="inferred from homology"/>
<evidence type="ECO:0000259" key="8">
    <source>
        <dbReference type="Pfam" id="PF08245"/>
    </source>
</evidence>
<evidence type="ECO:0000256" key="1">
    <source>
        <dbReference type="ARBA" id="ARBA00004496"/>
    </source>
</evidence>
<keyword evidence="7" id="KW-0131">Cell cycle</keyword>
<comment type="function">
    <text evidence="7">Cell wall formation. Catalyzes the addition of glutamate to the nucleotide precursor UDP-N-acetylmuramoyl-L-alanine (UMA).</text>
</comment>
<dbReference type="Gene3D" id="3.40.50.720">
    <property type="entry name" value="NAD(P)-binding Rossmann-like Domain"/>
    <property type="match status" value="1"/>
</dbReference>
<sequence length="514" mass="52154">MAAIAGAAVLVAGAGTAGRSAARHLVGLGADVTVVDARFGEETDDELAAAGVGQISIDALLAGTTRLDAFALVIVSPGFAPSHPLITQLRTAGLPVWGEVELAWRIDRAGLLGPPRTWLVVTGTNGKTTTTSMLADIVAGAGRAAVACGNIGLPALDAMAGQPRVDVLCVELSSFQLFWAPSVAPEAGVVLNVAEDHLDWHGSFDAYAQAKATALRGAVGVVGLDDPVASALPVLGRRVGFTLGDPRPGELGVRDGMLVDLAFGPGGTARDLVEASAIHPPGPSGVADALAAASLALAAGLTPREVGAGLRVFRPAAHRGEVVATVAGVEYVDDSKATNPHAAHAAILGHRRAVLIAGGLLKGAAVDDMIRDTRDRLAGVVAIGRDRELIVEAIARHAPEVPTVTVFTGDDGRVTVQYASATPETDRNADFPATIPAHSMPPRAADEPAHAVMTRAVEVAAHLAACAEDRPDTVLLAPAAASLDMFGGYASRGDAFADAARALPDARSAGGSSR</sequence>
<dbReference type="InterPro" id="IPR036615">
    <property type="entry name" value="Mur_ligase_C_dom_sf"/>
</dbReference>
<comment type="pathway">
    <text evidence="2 7">Cell wall biogenesis; peptidoglycan biosynthesis.</text>
</comment>
<comment type="similarity">
    <text evidence="7">Belongs to the MurCDEF family.</text>
</comment>
<dbReference type="AlphaFoldDB" id="A0A6L7GMH4"/>
<keyword evidence="7" id="KW-0132">Cell division</keyword>
<keyword evidence="3 7" id="KW-0963">Cytoplasm</keyword>
<keyword evidence="7" id="KW-0573">Peptidoglycan synthesis</keyword>
<dbReference type="SUPFAM" id="SSF53623">
    <property type="entry name" value="MurD-like peptide ligases, catalytic domain"/>
    <property type="match status" value="1"/>
</dbReference>
<dbReference type="PANTHER" id="PTHR43692">
    <property type="entry name" value="UDP-N-ACETYLMURAMOYLALANINE--D-GLUTAMATE LIGASE"/>
    <property type="match status" value="1"/>
</dbReference>
<keyword evidence="5 7" id="KW-0547">Nucleotide-binding</keyword>
<dbReference type="Gene3D" id="3.90.190.20">
    <property type="entry name" value="Mur ligase, C-terminal domain"/>
    <property type="match status" value="1"/>
</dbReference>
<evidence type="ECO:0000256" key="7">
    <source>
        <dbReference type="HAMAP-Rule" id="MF_00639"/>
    </source>
</evidence>
<evidence type="ECO:0000313" key="10">
    <source>
        <dbReference type="Proteomes" id="UP000475545"/>
    </source>
</evidence>
<dbReference type="InterPro" id="IPR036565">
    <property type="entry name" value="Mur-like_cat_sf"/>
</dbReference>
<dbReference type="InterPro" id="IPR013221">
    <property type="entry name" value="Mur_ligase_cen"/>
</dbReference>